<evidence type="ECO:0000256" key="1">
    <source>
        <dbReference type="SAM" id="MobiDB-lite"/>
    </source>
</evidence>
<feature type="compositionally biased region" description="Basic residues" evidence="1">
    <location>
        <begin position="51"/>
        <end position="60"/>
    </location>
</feature>
<proteinExistence type="predicted"/>
<reference evidence="2" key="1">
    <citation type="submission" date="2022-07" db="EMBL/GenBank/DDBJ databases">
        <title>Evaluation of T. orientalis genome assembly methods using nanopore sequencing and analysis of variation between genomes.</title>
        <authorList>
            <person name="Yam J."/>
            <person name="Micallef M.L."/>
            <person name="Liu M."/>
            <person name="Djordjevic S.P."/>
            <person name="Bogema D.R."/>
            <person name="Jenkins C."/>
        </authorList>
    </citation>
    <scope>NUCLEOTIDE SEQUENCE</scope>
    <source>
        <strain evidence="2">Fish Creek</strain>
    </source>
</reference>
<gene>
    <name evidence="2" type="ORF">MACJ_003080</name>
</gene>
<dbReference type="AlphaFoldDB" id="A0A976M7B3"/>
<feature type="compositionally biased region" description="Polar residues" evidence="1">
    <location>
        <begin position="244"/>
        <end position="253"/>
    </location>
</feature>
<dbReference type="Proteomes" id="UP000244803">
    <property type="component" value="Chromosome 4"/>
</dbReference>
<feature type="region of interest" description="Disordered" evidence="1">
    <location>
        <begin position="278"/>
        <end position="302"/>
    </location>
</feature>
<feature type="region of interest" description="Disordered" evidence="1">
    <location>
        <begin position="229"/>
        <end position="258"/>
    </location>
</feature>
<dbReference type="EMBL" id="CP056067">
    <property type="protein sequence ID" value="UKJ89826.1"/>
    <property type="molecule type" value="Genomic_DNA"/>
</dbReference>
<protein>
    <submittedName>
        <fullName evidence="2">Uncharacterized protein</fullName>
    </submittedName>
</protein>
<sequence>MRFLSIITRENGNRIIRNNCRRFSSLNQTTSDPTGQSVDFAPLGSLDKNLKKKSSKVPKKASKESLEHKNLNGDDLDKHKDASKDLSDSQPRSVILRKPIPKNFIKETLLPHLEHNVAYNCMKFPPEVVLQIGIAYSKLPHFIRQRSIEDALIESFRYRMVDYTAVDCIQLLNTCFQLQGLRSIAVYDDIISRLEVPHVFNSINSLNRLGICRSVAKIINHTQRLKADSSSNTRRVGSDDDNVKISTGSNTKVSTDDLSDHKLTSCADSNVNSSLNDNAGGSSVHYSAKSDRLGEGVGDKNGSSSINVMNNDVFKIDRNEYHDLYKTSLMRPWSYLVKNHRDKKMASLIERMVSFCEKRILPQLEYELKSFDSDELTDLLAVLAQRTERDGTTLDFPVISTLMSNIMRLYDSTSLVNSINNLSSLCRLRIRHDEFMERLLRDLRNPLKVTNIYHKHLSRCVWSLARFDVLNEVLGDLLPHIAQNVPKFGPSCLARLAQVATYYPFASEKEAKQLNAQLTKTTLCILSRVDTFSPKDVTFLVSALMHTRLLPTDSEYGAGVSRELKPKFEKEERYISRAYRKTDTVQVLSKVLDALTRLDAEFDLLEIERLVGAIRSFKEYEYILDHFPESWNNIIRPPEAQK</sequence>
<evidence type="ECO:0000313" key="2">
    <source>
        <dbReference type="EMBL" id="UKJ89826.1"/>
    </source>
</evidence>
<feature type="region of interest" description="Disordered" evidence="1">
    <location>
        <begin position="51"/>
        <end position="90"/>
    </location>
</feature>
<feature type="compositionally biased region" description="Basic and acidic residues" evidence="1">
    <location>
        <begin position="288"/>
        <end position="298"/>
    </location>
</feature>
<feature type="compositionally biased region" description="Basic and acidic residues" evidence="1">
    <location>
        <begin position="61"/>
        <end position="87"/>
    </location>
</feature>
<organism evidence="2 3">
    <name type="scientific">Theileria orientalis</name>
    <dbReference type="NCBI Taxonomy" id="68886"/>
    <lineage>
        <taxon>Eukaryota</taxon>
        <taxon>Sar</taxon>
        <taxon>Alveolata</taxon>
        <taxon>Apicomplexa</taxon>
        <taxon>Aconoidasida</taxon>
        <taxon>Piroplasmida</taxon>
        <taxon>Theileriidae</taxon>
        <taxon>Theileria</taxon>
    </lineage>
</organism>
<name>A0A976M7B3_THEOR</name>
<dbReference type="OrthoDB" id="691673at2759"/>
<evidence type="ECO:0000313" key="3">
    <source>
        <dbReference type="Proteomes" id="UP000244803"/>
    </source>
</evidence>
<accession>A0A976M7B3</accession>